<evidence type="ECO:0000256" key="7">
    <source>
        <dbReference type="ARBA" id="ARBA00022692"/>
    </source>
</evidence>
<keyword evidence="10" id="KW-0067">ATP-binding</keyword>
<evidence type="ECO:0000313" key="18">
    <source>
        <dbReference type="Proteomes" id="UP000729290"/>
    </source>
</evidence>
<keyword evidence="12" id="KW-0902">Two-component regulatory system</keyword>
<keyword evidence="11 14" id="KW-1133">Transmembrane helix</keyword>
<dbReference type="Gene3D" id="1.10.287.130">
    <property type="match status" value="1"/>
</dbReference>
<comment type="subcellular location">
    <subcellularLocation>
        <location evidence="2">Cell membrane</location>
        <topology evidence="2">Multi-pass membrane protein</topology>
    </subcellularLocation>
</comment>
<dbReference type="EC" id="2.7.13.3" evidence="3"/>
<gene>
    <name evidence="17" type="ORF">H9X83_08925</name>
</gene>
<dbReference type="Gene3D" id="6.10.340.10">
    <property type="match status" value="1"/>
</dbReference>
<dbReference type="SMART" id="SM00387">
    <property type="entry name" value="HATPase_c"/>
    <property type="match status" value="1"/>
</dbReference>
<dbReference type="InterPro" id="IPR003594">
    <property type="entry name" value="HATPase_dom"/>
</dbReference>
<dbReference type="Gene3D" id="3.30.565.10">
    <property type="entry name" value="Histidine kinase-like ATPase, C-terminal domain"/>
    <property type="match status" value="1"/>
</dbReference>
<evidence type="ECO:0000259" key="15">
    <source>
        <dbReference type="PROSITE" id="PS50109"/>
    </source>
</evidence>
<comment type="caution">
    <text evidence="17">The sequence shown here is derived from an EMBL/GenBank/DDBJ whole genome shotgun (WGS) entry which is preliminary data.</text>
</comment>
<dbReference type="InterPro" id="IPR036890">
    <property type="entry name" value="HATPase_C_sf"/>
</dbReference>
<dbReference type="PROSITE" id="PS50109">
    <property type="entry name" value="HIS_KIN"/>
    <property type="match status" value="1"/>
</dbReference>
<dbReference type="PRINTS" id="PR00344">
    <property type="entry name" value="BCTRLSENSOR"/>
</dbReference>
<dbReference type="InterPro" id="IPR050398">
    <property type="entry name" value="HssS/ArlS-like"/>
</dbReference>
<dbReference type="Proteomes" id="UP000729290">
    <property type="component" value="Unassembled WGS sequence"/>
</dbReference>
<dbReference type="CDD" id="cd00075">
    <property type="entry name" value="HATPase"/>
    <property type="match status" value="1"/>
</dbReference>
<evidence type="ECO:0000256" key="6">
    <source>
        <dbReference type="ARBA" id="ARBA00022679"/>
    </source>
</evidence>
<evidence type="ECO:0000256" key="4">
    <source>
        <dbReference type="ARBA" id="ARBA00022475"/>
    </source>
</evidence>
<dbReference type="SUPFAM" id="SSF158472">
    <property type="entry name" value="HAMP domain-like"/>
    <property type="match status" value="1"/>
</dbReference>
<name>A0ABS2G9W2_9FIRM</name>
<dbReference type="EMBL" id="JACSNV010000011">
    <property type="protein sequence ID" value="MBM6878279.1"/>
    <property type="molecule type" value="Genomic_DNA"/>
</dbReference>
<evidence type="ECO:0000256" key="3">
    <source>
        <dbReference type="ARBA" id="ARBA00012438"/>
    </source>
</evidence>
<dbReference type="PANTHER" id="PTHR45528">
    <property type="entry name" value="SENSOR HISTIDINE KINASE CPXA"/>
    <property type="match status" value="1"/>
</dbReference>
<dbReference type="SMART" id="SM00304">
    <property type="entry name" value="HAMP"/>
    <property type="match status" value="1"/>
</dbReference>
<keyword evidence="4" id="KW-1003">Cell membrane</keyword>
<dbReference type="PANTHER" id="PTHR45528:SF1">
    <property type="entry name" value="SENSOR HISTIDINE KINASE CPXA"/>
    <property type="match status" value="1"/>
</dbReference>
<proteinExistence type="predicted"/>
<accession>A0ABS2G9W2</accession>
<sequence>MRKISIKIKITLWYLLLMLLMMGIVLGFIIAVSNSVASQTAMTQISATVRENLNQISMEDGKLQVGEEFRFYHNGIYTLIYSENKTLLAGQPPLNVTEVGDFENGVTRTVSAGDEDYYIMDLWRSFGWDNGVWVRGITEVPESATIIENLLTMAAIAMPVFILLSTIGGFWIAKRAFRPLEEIISTADSINEGADLSARIPVPEGGNEFGRLVRTFDQMFERLEASFEAEKQFTADASHELRTPISVIKGACEYSLKYDETIEEQRESMEMIQRQAEKMSALVTDLLQMTRLDQGTERANFKEGDLSELVTSVCGEYMLDRLHLDVEEKIVMWMDVSLMTRLLENLITNAIKYGGETGQIWVRLERRGGDIRLSVKDEGIGIPKEQQEKIWQRFYQVDSARSGDSGIGLGLSMVKKIAELHGGRMELESAPGRGSTFTLCISQYCEI</sequence>
<evidence type="ECO:0000256" key="2">
    <source>
        <dbReference type="ARBA" id="ARBA00004651"/>
    </source>
</evidence>
<evidence type="ECO:0000256" key="8">
    <source>
        <dbReference type="ARBA" id="ARBA00022741"/>
    </source>
</evidence>
<keyword evidence="18" id="KW-1185">Reference proteome</keyword>
<evidence type="ECO:0000256" key="10">
    <source>
        <dbReference type="ARBA" id="ARBA00022840"/>
    </source>
</evidence>
<evidence type="ECO:0000256" key="1">
    <source>
        <dbReference type="ARBA" id="ARBA00000085"/>
    </source>
</evidence>
<keyword evidence="13 14" id="KW-0472">Membrane</keyword>
<dbReference type="Pfam" id="PF00672">
    <property type="entry name" value="HAMP"/>
    <property type="match status" value="1"/>
</dbReference>
<dbReference type="InterPro" id="IPR004358">
    <property type="entry name" value="Sig_transdc_His_kin-like_C"/>
</dbReference>
<keyword evidence="8" id="KW-0547">Nucleotide-binding</keyword>
<evidence type="ECO:0000256" key="13">
    <source>
        <dbReference type="ARBA" id="ARBA00023136"/>
    </source>
</evidence>
<dbReference type="Pfam" id="PF00512">
    <property type="entry name" value="HisKA"/>
    <property type="match status" value="1"/>
</dbReference>
<organism evidence="17 18">
    <name type="scientific">Anaerotignum lactatifermentans</name>
    <dbReference type="NCBI Taxonomy" id="160404"/>
    <lineage>
        <taxon>Bacteria</taxon>
        <taxon>Bacillati</taxon>
        <taxon>Bacillota</taxon>
        <taxon>Clostridia</taxon>
        <taxon>Lachnospirales</taxon>
        <taxon>Anaerotignaceae</taxon>
        <taxon>Anaerotignum</taxon>
    </lineage>
</organism>
<comment type="catalytic activity">
    <reaction evidence="1">
        <text>ATP + protein L-histidine = ADP + protein N-phospho-L-histidine.</text>
        <dbReference type="EC" id="2.7.13.3"/>
    </reaction>
</comment>
<keyword evidence="9 17" id="KW-0418">Kinase</keyword>
<evidence type="ECO:0000256" key="14">
    <source>
        <dbReference type="SAM" id="Phobius"/>
    </source>
</evidence>
<dbReference type="InterPro" id="IPR003660">
    <property type="entry name" value="HAMP_dom"/>
</dbReference>
<dbReference type="Pfam" id="PF02518">
    <property type="entry name" value="HATPase_c"/>
    <property type="match status" value="1"/>
</dbReference>
<evidence type="ECO:0000259" key="16">
    <source>
        <dbReference type="PROSITE" id="PS50885"/>
    </source>
</evidence>
<dbReference type="SMART" id="SM00388">
    <property type="entry name" value="HisKA"/>
    <property type="match status" value="1"/>
</dbReference>
<evidence type="ECO:0000256" key="9">
    <source>
        <dbReference type="ARBA" id="ARBA00022777"/>
    </source>
</evidence>
<evidence type="ECO:0000256" key="5">
    <source>
        <dbReference type="ARBA" id="ARBA00022553"/>
    </source>
</evidence>
<evidence type="ECO:0000256" key="12">
    <source>
        <dbReference type="ARBA" id="ARBA00023012"/>
    </source>
</evidence>
<feature type="domain" description="Histidine kinase" evidence="15">
    <location>
        <begin position="236"/>
        <end position="445"/>
    </location>
</feature>
<reference evidence="17 18" key="1">
    <citation type="journal article" date="2021" name="Sci. Rep.">
        <title>The distribution of antibiotic resistance genes in chicken gut microbiota commensals.</title>
        <authorList>
            <person name="Juricova H."/>
            <person name="Matiasovicova J."/>
            <person name="Kubasova T."/>
            <person name="Cejkova D."/>
            <person name="Rychlik I."/>
        </authorList>
    </citation>
    <scope>NUCLEOTIDE SEQUENCE [LARGE SCALE GENOMIC DNA]</scope>
    <source>
        <strain evidence="17 18">An431b</strain>
    </source>
</reference>
<dbReference type="InterPro" id="IPR005467">
    <property type="entry name" value="His_kinase_dom"/>
</dbReference>
<feature type="transmembrane region" description="Helical" evidence="14">
    <location>
        <begin position="150"/>
        <end position="173"/>
    </location>
</feature>
<dbReference type="SUPFAM" id="SSF47384">
    <property type="entry name" value="Homodimeric domain of signal transducing histidine kinase"/>
    <property type="match status" value="1"/>
</dbReference>
<dbReference type="GO" id="GO:0016301">
    <property type="term" value="F:kinase activity"/>
    <property type="evidence" value="ECO:0007669"/>
    <property type="project" value="UniProtKB-KW"/>
</dbReference>
<evidence type="ECO:0000313" key="17">
    <source>
        <dbReference type="EMBL" id="MBM6878279.1"/>
    </source>
</evidence>
<dbReference type="CDD" id="cd06225">
    <property type="entry name" value="HAMP"/>
    <property type="match status" value="1"/>
</dbReference>
<dbReference type="SUPFAM" id="SSF55874">
    <property type="entry name" value="ATPase domain of HSP90 chaperone/DNA topoisomerase II/histidine kinase"/>
    <property type="match status" value="1"/>
</dbReference>
<keyword evidence="5" id="KW-0597">Phosphoprotein</keyword>
<protein>
    <recommendedName>
        <fullName evidence="3">histidine kinase</fullName>
        <ecNumber evidence="3">2.7.13.3</ecNumber>
    </recommendedName>
</protein>
<dbReference type="RefSeq" id="WP_205133950.1">
    <property type="nucleotide sequence ID" value="NZ_JACSNT010000010.1"/>
</dbReference>
<dbReference type="InterPro" id="IPR003661">
    <property type="entry name" value="HisK_dim/P_dom"/>
</dbReference>
<feature type="domain" description="HAMP" evidence="16">
    <location>
        <begin position="174"/>
        <end position="228"/>
    </location>
</feature>
<keyword evidence="6" id="KW-0808">Transferase</keyword>
<dbReference type="CDD" id="cd00082">
    <property type="entry name" value="HisKA"/>
    <property type="match status" value="1"/>
</dbReference>
<dbReference type="PROSITE" id="PS50885">
    <property type="entry name" value="HAMP"/>
    <property type="match status" value="1"/>
</dbReference>
<keyword evidence="7 14" id="KW-0812">Transmembrane</keyword>
<evidence type="ECO:0000256" key="11">
    <source>
        <dbReference type="ARBA" id="ARBA00022989"/>
    </source>
</evidence>
<dbReference type="InterPro" id="IPR036097">
    <property type="entry name" value="HisK_dim/P_sf"/>
</dbReference>
<feature type="transmembrane region" description="Helical" evidence="14">
    <location>
        <begin position="12"/>
        <end position="32"/>
    </location>
</feature>